<dbReference type="Proteomes" id="UP001642540">
    <property type="component" value="Unassembled WGS sequence"/>
</dbReference>
<evidence type="ECO:0000256" key="1">
    <source>
        <dbReference type="SAM" id="MobiDB-lite"/>
    </source>
</evidence>
<evidence type="ECO:0000313" key="3">
    <source>
        <dbReference type="EMBL" id="CAL8147183.1"/>
    </source>
</evidence>
<dbReference type="EMBL" id="CAXLJM020000164">
    <property type="protein sequence ID" value="CAL8147183.1"/>
    <property type="molecule type" value="Genomic_DNA"/>
</dbReference>
<gene>
    <name evidence="3" type="ORF">ODALV1_LOCUS31062</name>
</gene>
<name>A0ABP1S8G0_9HEXA</name>
<feature type="transmembrane region" description="Helical" evidence="2">
    <location>
        <begin position="50"/>
        <end position="70"/>
    </location>
</feature>
<keyword evidence="4" id="KW-1185">Reference proteome</keyword>
<feature type="compositionally biased region" description="Polar residues" evidence="1">
    <location>
        <begin position="84"/>
        <end position="102"/>
    </location>
</feature>
<keyword evidence="2" id="KW-1133">Transmembrane helix</keyword>
<proteinExistence type="predicted"/>
<sequence length="132" mass="14604">MDPPKEEVTHNCERFCKIPCSDFTANSPLNKDCLAAVIHCKCHPIWKQPLFWLIFGIVFAIVVTVVRAIYMYLKDKKAKKAASTAVNSSQDTNASERPNTTKTVHKLEIAVPTALPPAQAIVVESSVVEQPL</sequence>
<evidence type="ECO:0000256" key="2">
    <source>
        <dbReference type="SAM" id="Phobius"/>
    </source>
</evidence>
<protein>
    <submittedName>
        <fullName evidence="3">Uncharacterized protein</fullName>
    </submittedName>
</protein>
<keyword evidence="2" id="KW-0472">Membrane</keyword>
<reference evidence="3 4" key="1">
    <citation type="submission" date="2024-08" db="EMBL/GenBank/DDBJ databases">
        <authorList>
            <person name="Cucini C."/>
            <person name="Frati F."/>
        </authorList>
    </citation>
    <scope>NUCLEOTIDE SEQUENCE [LARGE SCALE GENOMIC DNA]</scope>
</reference>
<organism evidence="3 4">
    <name type="scientific">Orchesella dallaii</name>
    <dbReference type="NCBI Taxonomy" id="48710"/>
    <lineage>
        <taxon>Eukaryota</taxon>
        <taxon>Metazoa</taxon>
        <taxon>Ecdysozoa</taxon>
        <taxon>Arthropoda</taxon>
        <taxon>Hexapoda</taxon>
        <taxon>Collembola</taxon>
        <taxon>Entomobryomorpha</taxon>
        <taxon>Entomobryoidea</taxon>
        <taxon>Orchesellidae</taxon>
        <taxon>Orchesellinae</taxon>
        <taxon>Orchesella</taxon>
    </lineage>
</organism>
<accession>A0ABP1S8G0</accession>
<feature type="region of interest" description="Disordered" evidence="1">
    <location>
        <begin position="82"/>
        <end position="103"/>
    </location>
</feature>
<comment type="caution">
    <text evidence="3">The sequence shown here is derived from an EMBL/GenBank/DDBJ whole genome shotgun (WGS) entry which is preliminary data.</text>
</comment>
<keyword evidence="2" id="KW-0812">Transmembrane</keyword>
<evidence type="ECO:0000313" key="4">
    <source>
        <dbReference type="Proteomes" id="UP001642540"/>
    </source>
</evidence>